<feature type="region of interest" description="Disordered" evidence="1">
    <location>
        <begin position="75"/>
        <end position="95"/>
    </location>
</feature>
<accession>A0ABR1EQF2</accession>
<dbReference type="EMBL" id="JAVFWL010000006">
    <property type="protein sequence ID" value="KAK6764845.1"/>
    <property type="molecule type" value="Genomic_DNA"/>
</dbReference>
<feature type="compositionally biased region" description="Basic and acidic residues" evidence="1">
    <location>
        <begin position="79"/>
        <end position="88"/>
    </location>
</feature>
<sequence length="313" mass="34901">MARERNEWNDVGPARPVKTGHLIPCKTACSAGTTVAAVLASTNNFGWFLVNHCDSDSNTPIPFLTDAVRRAVPLNDKTSNVERPRTETSQESTDNRATAIETTFNETVDNETDPGTAAPDDAAENGTFEHLAGSSSLSGEVIQQRSSSLACRGLCEKVRNLTTQTLRARLVSPTSQHQTWKPLLDQRSRAIVRIVRRFFQGLKENLGVVCRSTVFGKADKVAATACGVSRSPANRLDKEESAQRKRRSGTVTAKSRREKLLEKYEEEWEGMPRRLIHSKLKEEKDVTRDEVLEEMGVLYPDFVMSRTTLYNFL</sequence>
<dbReference type="Proteomes" id="UP001303046">
    <property type="component" value="Unassembled WGS sequence"/>
</dbReference>
<evidence type="ECO:0000256" key="1">
    <source>
        <dbReference type="SAM" id="MobiDB-lite"/>
    </source>
</evidence>
<evidence type="ECO:0000313" key="3">
    <source>
        <dbReference type="Proteomes" id="UP001303046"/>
    </source>
</evidence>
<gene>
    <name evidence="2" type="primary">Necator_chrX.g25132</name>
    <name evidence="2" type="ORF">RB195_024966</name>
</gene>
<keyword evidence="3" id="KW-1185">Reference proteome</keyword>
<name>A0ABR1EQF2_NECAM</name>
<proteinExistence type="predicted"/>
<feature type="region of interest" description="Disordered" evidence="1">
    <location>
        <begin position="232"/>
        <end position="252"/>
    </location>
</feature>
<evidence type="ECO:0000313" key="2">
    <source>
        <dbReference type="EMBL" id="KAK6764845.1"/>
    </source>
</evidence>
<comment type="caution">
    <text evidence="2">The sequence shown here is derived from an EMBL/GenBank/DDBJ whole genome shotgun (WGS) entry which is preliminary data.</text>
</comment>
<protein>
    <submittedName>
        <fullName evidence="2">Uncharacterized protein</fullName>
    </submittedName>
</protein>
<feature type="region of interest" description="Disordered" evidence="1">
    <location>
        <begin position="105"/>
        <end position="124"/>
    </location>
</feature>
<organism evidence="2 3">
    <name type="scientific">Necator americanus</name>
    <name type="common">Human hookworm</name>
    <dbReference type="NCBI Taxonomy" id="51031"/>
    <lineage>
        <taxon>Eukaryota</taxon>
        <taxon>Metazoa</taxon>
        <taxon>Ecdysozoa</taxon>
        <taxon>Nematoda</taxon>
        <taxon>Chromadorea</taxon>
        <taxon>Rhabditida</taxon>
        <taxon>Rhabditina</taxon>
        <taxon>Rhabditomorpha</taxon>
        <taxon>Strongyloidea</taxon>
        <taxon>Ancylostomatidae</taxon>
        <taxon>Bunostominae</taxon>
        <taxon>Necator</taxon>
    </lineage>
</organism>
<reference evidence="2 3" key="1">
    <citation type="submission" date="2023-08" db="EMBL/GenBank/DDBJ databases">
        <title>A Necator americanus chromosomal reference genome.</title>
        <authorList>
            <person name="Ilik V."/>
            <person name="Petrzelkova K.J."/>
            <person name="Pardy F."/>
            <person name="Fuh T."/>
            <person name="Niatou-Singa F.S."/>
            <person name="Gouil Q."/>
            <person name="Baker L."/>
            <person name="Ritchie M.E."/>
            <person name="Jex A.R."/>
            <person name="Gazzola D."/>
            <person name="Li H."/>
            <person name="Toshio Fujiwara R."/>
            <person name="Zhan B."/>
            <person name="Aroian R.V."/>
            <person name="Pafco B."/>
            <person name="Schwarz E.M."/>
        </authorList>
    </citation>
    <scope>NUCLEOTIDE SEQUENCE [LARGE SCALE GENOMIC DNA]</scope>
    <source>
        <strain evidence="2 3">Aroian</strain>
        <tissue evidence="2">Whole animal</tissue>
    </source>
</reference>